<dbReference type="Gene3D" id="3.40.50.300">
    <property type="entry name" value="P-loop containing nucleotide triphosphate hydrolases"/>
    <property type="match status" value="2"/>
</dbReference>
<accession>U4KRR7</accession>
<organism evidence="2 3">
    <name type="scientific">Alteracholeplasma palmae (strain ATCC 49389 / J233)</name>
    <name type="common">Acholeplasma palmae</name>
    <dbReference type="NCBI Taxonomy" id="1318466"/>
    <lineage>
        <taxon>Bacteria</taxon>
        <taxon>Bacillati</taxon>
        <taxon>Mycoplasmatota</taxon>
        <taxon>Mollicutes</taxon>
        <taxon>Acholeplasmatales</taxon>
        <taxon>Acholeplasmataceae</taxon>
        <taxon>Acholeplasma</taxon>
    </lineage>
</organism>
<dbReference type="InterPro" id="IPR027417">
    <property type="entry name" value="P-loop_NTPase"/>
</dbReference>
<dbReference type="HOGENOM" id="CLU_079631_2_0_14"/>
<name>U4KRR7_ALTPJ</name>
<dbReference type="InterPro" id="IPR051396">
    <property type="entry name" value="Bact_Antivir_Def_Nuclease"/>
</dbReference>
<protein>
    <recommendedName>
        <fullName evidence="1">AAA+ ATPase domain-containing protein</fullName>
    </recommendedName>
</protein>
<sequence>MLKSLENRSNKNEYPYNVINFDKIDLDAPIIFFTGENGSGKTTLLRAISYLTNSIQVSKNINYQLSKYSEYKIAWSTKLKKGYHFQGEDFYSFLTWVDKEEKENQLMYEESVKKHGNSNSIGKIMEKGLYKSNTRMMSDMVNEFKNASRGEGYIRFFASKLRPQALYLLDEPETPLSFQNQLTLLSLIDQYVKEGSQFIICTHSPILLAYPGAVIYHFSDTIESINYAEHPVVKDYQSFLNAPERYMNHLFGKK</sequence>
<dbReference type="GO" id="GO:0006302">
    <property type="term" value="P:double-strand break repair"/>
    <property type="evidence" value="ECO:0007669"/>
    <property type="project" value="InterPro"/>
</dbReference>
<dbReference type="GO" id="GO:0016887">
    <property type="term" value="F:ATP hydrolysis activity"/>
    <property type="evidence" value="ECO:0007669"/>
    <property type="project" value="InterPro"/>
</dbReference>
<evidence type="ECO:0000259" key="1">
    <source>
        <dbReference type="SMART" id="SM00382"/>
    </source>
</evidence>
<dbReference type="KEGG" id="apal:BN85408190"/>
<dbReference type="SUPFAM" id="SSF52540">
    <property type="entry name" value="P-loop containing nucleoside triphosphate hydrolases"/>
    <property type="match status" value="1"/>
</dbReference>
<feature type="domain" description="AAA+ ATPase" evidence="1">
    <location>
        <begin position="27"/>
        <end position="229"/>
    </location>
</feature>
<reference evidence="2 3" key="1">
    <citation type="journal article" date="2013" name="J. Mol. Microbiol. Biotechnol.">
        <title>Analysis of the Complete Genomes of Acholeplasma brassicae , A. palmae and A. laidlawii and Their Comparison to the Obligate Parasites from ' Candidatus Phytoplasma'.</title>
        <authorList>
            <person name="Kube M."/>
            <person name="Siewert C."/>
            <person name="Migdoll A.M."/>
            <person name="Duduk B."/>
            <person name="Holz S."/>
            <person name="Rabus R."/>
            <person name="Seemuller E."/>
            <person name="Mitrovic J."/>
            <person name="Muller I."/>
            <person name="Buttner C."/>
            <person name="Reinhardt R."/>
        </authorList>
    </citation>
    <scope>NUCLEOTIDE SEQUENCE [LARGE SCALE GENOMIC DNA]</scope>
    <source>
        <strain evidence="2 3">J233</strain>
    </source>
</reference>
<evidence type="ECO:0000313" key="2">
    <source>
        <dbReference type="EMBL" id="CCV64396.1"/>
    </source>
</evidence>
<evidence type="ECO:0000313" key="3">
    <source>
        <dbReference type="Proteomes" id="UP000032740"/>
    </source>
</evidence>
<dbReference type="InterPro" id="IPR003593">
    <property type="entry name" value="AAA+_ATPase"/>
</dbReference>
<dbReference type="SMART" id="SM00382">
    <property type="entry name" value="AAA"/>
    <property type="match status" value="1"/>
</dbReference>
<dbReference type="PANTHER" id="PTHR43581:SF2">
    <property type="entry name" value="EXCINUCLEASE ATPASE SUBUNIT"/>
    <property type="match status" value="1"/>
</dbReference>
<dbReference type="STRING" id="1318466.BN85408190"/>
<dbReference type="Pfam" id="PF13476">
    <property type="entry name" value="AAA_23"/>
    <property type="match status" value="1"/>
</dbReference>
<dbReference type="InterPro" id="IPR038729">
    <property type="entry name" value="Rad50/SbcC_AAA"/>
</dbReference>
<dbReference type="AlphaFoldDB" id="U4KRR7"/>
<proteinExistence type="predicted"/>
<dbReference type="EMBL" id="FO681347">
    <property type="protein sequence ID" value="CCV64396.1"/>
    <property type="molecule type" value="Genomic_DNA"/>
</dbReference>
<keyword evidence="3" id="KW-1185">Reference proteome</keyword>
<dbReference type="PANTHER" id="PTHR43581">
    <property type="entry name" value="ATP/GTP PHOSPHATASE"/>
    <property type="match status" value="1"/>
</dbReference>
<gene>
    <name evidence="2" type="ORF">BN85408190</name>
</gene>
<dbReference type="Proteomes" id="UP000032740">
    <property type="component" value="Chromosome"/>
</dbReference>
<dbReference type="CDD" id="cd00267">
    <property type="entry name" value="ABC_ATPase"/>
    <property type="match status" value="1"/>
</dbReference>